<dbReference type="InterPro" id="IPR043502">
    <property type="entry name" value="DNA/RNA_pol_sf"/>
</dbReference>
<evidence type="ECO:0000259" key="2">
    <source>
        <dbReference type="Pfam" id="PF07727"/>
    </source>
</evidence>
<reference evidence="3 4" key="1">
    <citation type="submission" date="2024-02" db="EMBL/GenBank/DDBJ databases">
        <title>High-quality chromosome-scale genome assembly of Pensacola bahiagrass (Paspalum notatum Flugge var. saurae).</title>
        <authorList>
            <person name="Vega J.M."/>
            <person name="Podio M."/>
            <person name="Orjuela J."/>
            <person name="Siena L.A."/>
            <person name="Pessino S.C."/>
            <person name="Combes M.C."/>
            <person name="Mariac C."/>
            <person name="Albertini E."/>
            <person name="Pupilli F."/>
            <person name="Ortiz J.P.A."/>
            <person name="Leblanc O."/>
        </authorList>
    </citation>
    <scope>NUCLEOTIDE SEQUENCE [LARGE SCALE GENOMIC DNA]</scope>
    <source>
        <strain evidence="3">R1</strain>
        <tissue evidence="3">Leaf</tissue>
    </source>
</reference>
<evidence type="ECO:0000256" key="1">
    <source>
        <dbReference type="SAM" id="MobiDB-lite"/>
    </source>
</evidence>
<gene>
    <name evidence="3" type="ORF">U9M48_003522</name>
</gene>
<dbReference type="EMBL" id="CP144745">
    <property type="protein sequence ID" value="WVZ52468.1"/>
    <property type="molecule type" value="Genomic_DNA"/>
</dbReference>
<dbReference type="CDD" id="cd09272">
    <property type="entry name" value="RNase_HI_RT_Ty1"/>
    <property type="match status" value="1"/>
</dbReference>
<feature type="non-terminal residue" evidence="3">
    <location>
        <position position="1"/>
    </location>
</feature>
<sequence length="423" mass="47004">VNIFSMLFVRSFLRKLCHQVYTCRSASTSSEPSDEPSSGPSEPFSDEPLPAASSQSSLFVVVIGLVSLLIEWQLAVAEEIAALEHTGTWDLEHGHDYDETFAPIAHMTTVRALLAVASVRAWSISQLDVKNAFLNGESREEVYMQPPPGYSVPEAAGFSASAHDPALFVHTSSRGRTLLLLYVDDMIITGDDPQFIAFVKARLTEQFLMSDLGPLRYFLEIETEETPMELNLHLSATDGEPLDDPTRYRHIVGSLVYLGVTRPDISYSVHILSQFVSAPTQLHYSHLLRVLRYLRGTMSRRLFFPRSSSLQLQAYCDATWASDSFNRRSLSAYCVFLGGSLIAWKTKKQTAVSRSSTEAELRAMSLVTAEVTWSRWLLADFGVSVSIPTPLLTDSTGAISIARDPVKHELTKHIGIDAYYTRA</sequence>
<dbReference type="AlphaFoldDB" id="A0AAQ3PRA6"/>
<evidence type="ECO:0000313" key="4">
    <source>
        <dbReference type="Proteomes" id="UP001341281"/>
    </source>
</evidence>
<dbReference type="Proteomes" id="UP001341281">
    <property type="component" value="Chromosome 01"/>
</dbReference>
<dbReference type="PANTHER" id="PTHR11439">
    <property type="entry name" value="GAG-POL-RELATED RETROTRANSPOSON"/>
    <property type="match status" value="1"/>
</dbReference>
<keyword evidence="4" id="KW-1185">Reference proteome</keyword>
<dbReference type="InterPro" id="IPR013103">
    <property type="entry name" value="RVT_2"/>
</dbReference>
<feature type="domain" description="Reverse transcriptase Ty1/copia-type" evidence="2">
    <location>
        <begin position="157"/>
        <end position="226"/>
    </location>
</feature>
<organism evidence="3 4">
    <name type="scientific">Paspalum notatum var. saurae</name>
    <dbReference type="NCBI Taxonomy" id="547442"/>
    <lineage>
        <taxon>Eukaryota</taxon>
        <taxon>Viridiplantae</taxon>
        <taxon>Streptophyta</taxon>
        <taxon>Embryophyta</taxon>
        <taxon>Tracheophyta</taxon>
        <taxon>Spermatophyta</taxon>
        <taxon>Magnoliopsida</taxon>
        <taxon>Liliopsida</taxon>
        <taxon>Poales</taxon>
        <taxon>Poaceae</taxon>
        <taxon>PACMAD clade</taxon>
        <taxon>Panicoideae</taxon>
        <taxon>Andropogonodae</taxon>
        <taxon>Paspaleae</taxon>
        <taxon>Paspalinae</taxon>
        <taxon>Paspalum</taxon>
    </lineage>
</organism>
<proteinExistence type="predicted"/>
<dbReference type="SUPFAM" id="SSF56672">
    <property type="entry name" value="DNA/RNA polymerases"/>
    <property type="match status" value="1"/>
</dbReference>
<accession>A0AAQ3PRA6</accession>
<dbReference type="PANTHER" id="PTHR11439:SF461">
    <property type="entry name" value="OS10G0432200 PROTEIN"/>
    <property type="match status" value="1"/>
</dbReference>
<dbReference type="Pfam" id="PF07727">
    <property type="entry name" value="RVT_2"/>
    <property type="match status" value="2"/>
</dbReference>
<name>A0AAQ3PRA6_PASNO</name>
<feature type="domain" description="Reverse transcriptase Ty1/copia-type" evidence="2">
    <location>
        <begin position="94"/>
        <end position="152"/>
    </location>
</feature>
<feature type="region of interest" description="Disordered" evidence="1">
    <location>
        <begin position="26"/>
        <end position="49"/>
    </location>
</feature>
<protein>
    <recommendedName>
        <fullName evidence="2">Reverse transcriptase Ty1/copia-type domain-containing protein</fullName>
    </recommendedName>
</protein>
<feature type="compositionally biased region" description="Low complexity" evidence="1">
    <location>
        <begin position="26"/>
        <end position="48"/>
    </location>
</feature>
<evidence type="ECO:0000313" key="3">
    <source>
        <dbReference type="EMBL" id="WVZ52468.1"/>
    </source>
</evidence>